<dbReference type="PANTHER" id="PTHR40254">
    <property type="entry name" value="BLR0577 PROTEIN"/>
    <property type="match status" value="1"/>
</dbReference>
<evidence type="ECO:0000313" key="3">
    <source>
        <dbReference type="EMBL" id="WXA91174.1"/>
    </source>
</evidence>
<keyword evidence="1" id="KW-1133">Transmembrane helix</keyword>
<dbReference type="RefSeq" id="WP_394841795.1">
    <property type="nucleotide sequence ID" value="NZ_CP089982.1"/>
</dbReference>
<dbReference type="InterPro" id="IPR038732">
    <property type="entry name" value="HpyO/CreE_NAD-binding"/>
</dbReference>
<protein>
    <submittedName>
        <fullName evidence="3">FAD/NAD(P)-binding protein</fullName>
    </submittedName>
</protein>
<keyword evidence="1" id="KW-0812">Transmembrane</keyword>
<dbReference type="Gene3D" id="3.50.50.60">
    <property type="entry name" value="FAD/NAD(P)-binding domain"/>
    <property type="match status" value="1"/>
</dbReference>
<keyword evidence="4" id="KW-1185">Reference proteome</keyword>
<keyword evidence="1" id="KW-0472">Membrane</keyword>
<dbReference type="EMBL" id="CP089982">
    <property type="protein sequence ID" value="WXA91174.1"/>
    <property type="molecule type" value="Genomic_DNA"/>
</dbReference>
<feature type="transmembrane region" description="Helical" evidence="1">
    <location>
        <begin position="6"/>
        <end position="25"/>
    </location>
</feature>
<accession>A0ABZ2JZE1</accession>
<proteinExistence type="predicted"/>
<dbReference type="Pfam" id="PF13454">
    <property type="entry name" value="NAD_binding_9"/>
    <property type="match status" value="1"/>
</dbReference>
<feature type="domain" description="FAD-dependent urate hydroxylase HpyO/Asp monooxygenase CreE-like FAD/NAD(P)-binding" evidence="2">
    <location>
        <begin position="9"/>
        <end position="162"/>
    </location>
</feature>
<evidence type="ECO:0000259" key="2">
    <source>
        <dbReference type="Pfam" id="PF13454"/>
    </source>
</evidence>
<gene>
    <name evidence="3" type="ORF">LZC95_32550</name>
</gene>
<evidence type="ECO:0000313" key="4">
    <source>
        <dbReference type="Proteomes" id="UP001379533"/>
    </source>
</evidence>
<dbReference type="SUPFAM" id="SSF51905">
    <property type="entry name" value="FAD/NAD(P)-binding domain"/>
    <property type="match status" value="2"/>
</dbReference>
<name>A0ABZ2JZE1_9BACT</name>
<evidence type="ECO:0000256" key="1">
    <source>
        <dbReference type="SAM" id="Phobius"/>
    </source>
</evidence>
<dbReference type="InterPro" id="IPR052189">
    <property type="entry name" value="L-asp_N-monooxygenase_NS-form"/>
</dbReference>
<organism evidence="3 4">
    <name type="scientific">Pendulispora brunnea</name>
    <dbReference type="NCBI Taxonomy" id="2905690"/>
    <lineage>
        <taxon>Bacteria</taxon>
        <taxon>Pseudomonadati</taxon>
        <taxon>Myxococcota</taxon>
        <taxon>Myxococcia</taxon>
        <taxon>Myxococcales</taxon>
        <taxon>Sorangiineae</taxon>
        <taxon>Pendulisporaceae</taxon>
        <taxon>Pendulispora</taxon>
    </lineage>
</organism>
<reference evidence="3 4" key="1">
    <citation type="submission" date="2021-12" db="EMBL/GenBank/DDBJ databases">
        <title>Discovery of the Pendulisporaceae a myxobacterial family with distinct sporulation behavior and unique specialized metabolism.</title>
        <authorList>
            <person name="Garcia R."/>
            <person name="Popoff A."/>
            <person name="Bader C.D."/>
            <person name="Loehr J."/>
            <person name="Walesch S."/>
            <person name="Walt C."/>
            <person name="Boldt J."/>
            <person name="Bunk B."/>
            <person name="Haeckl F.J.F.P.J."/>
            <person name="Gunesch A.P."/>
            <person name="Birkelbach J."/>
            <person name="Nuebel U."/>
            <person name="Pietschmann T."/>
            <person name="Bach T."/>
            <person name="Mueller R."/>
        </authorList>
    </citation>
    <scope>NUCLEOTIDE SEQUENCE [LARGE SCALE GENOMIC DNA]</scope>
    <source>
        <strain evidence="3 4">MSr12523</strain>
    </source>
</reference>
<dbReference type="PANTHER" id="PTHR40254:SF1">
    <property type="entry name" value="BLR0577 PROTEIN"/>
    <property type="match status" value="1"/>
</dbReference>
<dbReference type="Proteomes" id="UP001379533">
    <property type="component" value="Chromosome"/>
</dbReference>
<dbReference type="InterPro" id="IPR036188">
    <property type="entry name" value="FAD/NAD-bd_sf"/>
</dbReference>
<sequence length="499" mass="54794">MTTVTPHLVIIGGGMTGTAAFIAAVRHRFAKRIDIVDPLPIIGTGTAFSASSPVLLCNTSVAITSLLADQPDDFYAYLHNTGRPVTRDDFVPRSWMTEYARDRYLVYRSLHERRGGEHRHLTARAVAVVRDARPRDEGSRYRVELDNGEVVEATCVFVGHGHGEPRVPEVLQPHLGQEGIFRGLFPEDRLLQALPPRARVLVLGTRLSGIDAALLLCGSGHHVTMASPSGGLPAVRTRTGRKKPGLVRASDIAALETTPDATGAAFDEKVKTLVRSVIARISPRPLEEQISSLPGVVDRLRAEIRLAEQGRTDWQDALCAFVDAANDALPRRPSSVRDAAMRLCQGPVARYLAAFPLANAKRLLRYIESGRLVIRSGVPLDIRRHRHWLVTWQDASQTPFDAIVTAAGYHIPKLHAQRDRIDLVNDPSKCCTPPTVHAELDITLPGASTRENIWLLGISSSIRIPSINAIYPMAQQVHRVCRESRATTWSFSTTDAIKG</sequence>